<dbReference type="Proteomes" id="UP000011971">
    <property type="component" value="Unassembled WGS sequence"/>
</dbReference>
<evidence type="ECO:0000256" key="1">
    <source>
        <dbReference type="SAM" id="Phobius"/>
    </source>
</evidence>
<accession>M5JSY3</accession>
<keyword evidence="1" id="KW-0812">Transmembrane</keyword>
<evidence type="ECO:0000313" key="3">
    <source>
        <dbReference type="Proteomes" id="UP000011971"/>
    </source>
</evidence>
<feature type="transmembrane region" description="Helical" evidence="1">
    <location>
        <begin position="43"/>
        <end position="62"/>
    </location>
</feature>
<keyword evidence="1" id="KW-1133">Transmembrane helix</keyword>
<comment type="caution">
    <text evidence="2">The sequence shown here is derived from an EMBL/GenBank/DDBJ whole genome shotgun (WGS) entry which is preliminary data.</text>
</comment>
<organism evidence="2 3">
    <name type="scientific">Brucella intermedia M86</name>
    <dbReference type="NCBI Taxonomy" id="1234597"/>
    <lineage>
        <taxon>Bacteria</taxon>
        <taxon>Pseudomonadati</taxon>
        <taxon>Pseudomonadota</taxon>
        <taxon>Alphaproteobacteria</taxon>
        <taxon>Hyphomicrobiales</taxon>
        <taxon>Brucellaceae</taxon>
        <taxon>Brucella/Ochrobactrum group</taxon>
        <taxon>Brucella</taxon>
    </lineage>
</organism>
<evidence type="ECO:0000313" key="2">
    <source>
        <dbReference type="EMBL" id="ELT46269.1"/>
    </source>
</evidence>
<feature type="transmembrane region" description="Helical" evidence="1">
    <location>
        <begin position="74"/>
        <end position="93"/>
    </location>
</feature>
<dbReference type="GO" id="GO:0016020">
    <property type="term" value="C:membrane"/>
    <property type="evidence" value="ECO:0007669"/>
    <property type="project" value="InterPro"/>
</dbReference>
<sequence>MSQARLAWGAFKNMVRQAARDPLWAFVALLAAPFRIWKPLLGLLFLLVIVLFVVGFGGRFALEQIGFRVGSVPVLLLDLVTLLVLLALAFRFLTNPLIIHFGDMDGETHGSARFATDKETAALARADSGLLIGRDGKTGKLLRYDGPAHLLTMAPTRTGKGVGTIIPTCSPPTAP</sequence>
<name>M5JSY3_9HYPH</name>
<dbReference type="AlphaFoldDB" id="M5JSY3"/>
<proteinExistence type="predicted"/>
<protein>
    <submittedName>
        <fullName evidence="2">Ti-type conjugative transfer system protein TraG</fullName>
    </submittedName>
</protein>
<reference evidence="2 3" key="1">
    <citation type="journal article" date="2013" name="Gut Pathog.">
        <title>Draft genome of Ochrobactrum intermedium strain M86 isolated from non-ulcer dyspeptic individual from India.</title>
        <authorList>
            <person name="Kulkarni G."/>
            <person name="Dhotre D."/>
            <person name="Dharne M."/>
            <person name="Shetty S."/>
            <person name="Chowdhury S."/>
            <person name="Misra V."/>
            <person name="Misra S."/>
            <person name="Patole M."/>
            <person name="Shouche Y."/>
        </authorList>
    </citation>
    <scope>NUCLEOTIDE SEQUENCE [LARGE SCALE GENOMIC DNA]</scope>
    <source>
        <strain evidence="2 3">M86</strain>
    </source>
</reference>
<dbReference type="InterPro" id="IPR003688">
    <property type="entry name" value="TraG/VirD4"/>
</dbReference>
<keyword evidence="1" id="KW-0472">Membrane</keyword>
<gene>
    <name evidence="2" type="ORF">D584_25624</name>
</gene>
<dbReference type="Pfam" id="PF02534">
    <property type="entry name" value="T4SS-DNA_transf"/>
    <property type="match status" value="1"/>
</dbReference>
<dbReference type="PATRIC" id="fig|1234597.4.peg.5259"/>
<dbReference type="EMBL" id="AOGE01000111">
    <property type="protein sequence ID" value="ELT46269.1"/>
    <property type="molecule type" value="Genomic_DNA"/>
</dbReference>